<organism evidence="1 2">
    <name type="scientific">Mycolicibacterium komossense</name>
    <dbReference type="NCBI Taxonomy" id="1779"/>
    <lineage>
        <taxon>Bacteria</taxon>
        <taxon>Bacillati</taxon>
        <taxon>Actinomycetota</taxon>
        <taxon>Actinomycetes</taxon>
        <taxon>Mycobacteriales</taxon>
        <taxon>Mycobacteriaceae</taxon>
        <taxon>Mycolicibacterium</taxon>
    </lineage>
</organism>
<name>A0ABT3C997_9MYCO</name>
<proteinExistence type="predicted"/>
<comment type="caution">
    <text evidence="1">The sequence shown here is derived from an EMBL/GenBank/DDBJ whole genome shotgun (WGS) entry which is preliminary data.</text>
</comment>
<accession>A0ABT3C997</accession>
<reference evidence="1 2" key="1">
    <citation type="journal article" date="2022" name="BMC Genomics">
        <title>Comparative genome analysis of mycobacteria focusing on tRNA and non-coding RNA.</title>
        <authorList>
            <person name="Behra P.R.K."/>
            <person name="Pettersson B.M.F."/>
            <person name="Ramesh M."/>
            <person name="Das S."/>
            <person name="Dasgupta S."/>
            <person name="Kirsebom L.A."/>
        </authorList>
    </citation>
    <scope>NUCLEOTIDE SEQUENCE [LARGE SCALE GENOMIC DNA]</scope>
    <source>
        <strain evidence="1 2">DSM 44078</strain>
    </source>
</reference>
<dbReference type="Proteomes" id="UP001526201">
    <property type="component" value="Unassembled WGS sequence"/>
</dbReference>
<gene>
    <name evidence="1" type="ORF">H7J73_08275</name>
</gene>
<dbReference type="EMBL" id="JACKTY010000020">
    <property type="protein sequence ID" value="MCV7226028.1"/>
    <property type="molecule type" value="Genomic_DNA"/>
</dbReference>
<sequence length="89" mass="9510">MTDLMHRSTDTDLLHELGDSYLAALEAAKDVSFKIEHQIEASLAAGHSLADLSEASGLSVGQLEYILVSAAVQDPIRMNQRNCGLRAAG</sequence>
<protein>
    <submittedName>
        <fullName evidence="1">Uncharacterized protein</fullName>
    </submittedName>
</protein>
<evidence type="ECO:0000313" key="1">
    <source>
        <dbReference type="EMBL" id="MCV7226028.1"/>
    </source>
</evidence>
<evidence type="ECO:0000313" key="2">
    <source>
        <dbReference type="Proteomes" id="UP001526201"/>
    </source>
</evidence>
<keyword evidence="2" id="KW-1185">Reference proteome</keyword>
<dbReference type="RefSeq" id="WP_264066860.1">
    <property type="nucleotide sequence ID" value="NZ_JACKTY010000020.1"/>
</dbReference>